<dbReference type="Proteomes" id="UP001144978">
    <property type="component" value="Unassembled WGS sequence"/>
</dbReference>
<comment type="caution">
    <text evidence="1">The sequence shown here is derived from an EMBL/GenBank/DDBJ whole genome shotgun (WGS) entry which is preliminary data.</text>
</comment>
<sequence length="254" mass="27948">MPLQAMDSIASTVPDTNQEQEQTSPYASTVIENGEGAEQHDQDYEQTQPAYEPDHTYDAPSASGEDHAGAGEPSTAPATAILGEKIPSANRLSVSYAGATKRLVVDAEVVPKLKVFRAEGRLEVTLSLQHDERGGLKGIAMEGCSEANTYVSLDFTEQLERDDSTIPPFSRAQVPSEVHLMLYLDKEKPLSEPRWVKTGDVQEWLRSMFGRMFWVAGDAADGWEKRIEVVDPDPVRVPRFATVPHLISIVPDAR</sequence>
<protein>
    <submittedName>
        <fullName evidence="1">Uncharacterized protein</fullName>
    </submittedName>
</protein>
<reference evidence="1" key="1">
    <citation type="submission" date="2022-08" db="EMBL/GenBank/DDBJ databases">
        <title>Genome Sequence of Pycnoporus sanguineus.</title>
        <authorList>
            <person name="Buettner E."/>
        </authorList>
    </citation>
    <scope>NUCLEOTIDE SEQUENCE</scope>
    <source>
        <strain evidence="1">CG-C14</strain>
    </source>
</reference>
<evidence type="ECO:0000313" key="1">
    <source>
        <dbReference type="EMBL" id="KAJ3006527.1"/>
    </source>
</evidence>
<proteinExistence type="predicted"/>
<name>A0ACC1Q1J9_9APHY</name>
<accession>A0ACC1Q1J9</accession>
<dbReference type="EMBL" id="JANSHE010000849">
    <property type="protein sequence ID" value="KAJ3006527.1"/>
    <property type="molecule type" value="Genomic_DNA"/>
</dbReference>
<gene>
    <name evidence="1" type="ORF">NUW54_g3905</name>
</gene>
<organism evidence="1 2">
    <name type="scientific">Trametes sanguinea</name>
    <dbReference type="NCBI Taxonomy" id="158606"/>
    <lineage>
        <taxon>Eukaryota</taxon>
        <taxon>Fungi</taxon>
        <taxon>Dikarya</taxon>
        <taxon>Basidiomycota</taxon>
        <taxon>Agaricomycotina</taxon>
        <taxon>Agaricomycetes</taxon>
        <taxon>Polyporales</taxon>
        <taxon>Polyporaceae</taxon>
        <taxon>Trametes</taxon>
    </lineage>
</organism>
<evidence type="ECO:0000313" key="2">
    <source>
        <dbReference type="Proteomes" id="UP001144978"/>
    </source>
</evidence>
<keyword evidence="2" id="KW-1185">Reference proteome</keyword>